<feature type="region of interest" description="Disordered" evidence="2">
    <location>
        <begin position="48"/>
        <end position="67"/>
    </location>
</feature>
<dbReference type="Gene3D" id="4.10.60.10">
    <property type="entry name" value="Zinc finger, CCHC-type"/>
    <property type="match status" value="1"/>
</dbReference>
<feature type="domain" description="Integrase catalytic" evidence="4">
    <location>
        <begin position="423"/>
        <end position="508"/>
    </location>
</feature>
<evidence type="ECO:0000256" key="2">
    <source>
        <dbReference type="SAM" id="MobiDB-lite"/>
    </source>
</evidence>
<keyword evidence="5" id="KW-0808">Transferase</keyword>
<keyword evidence="1" id="KW-0479">Metal-binding</keyword>
<dbReference type="Pfam" id="PF24626">
    <property type="entry name" value="SH3_Tf2-1"/>
    <property type="match status" value="1"/>
</dbReference>
<sequence length="726" mass="83462">MPQKKRTTRTSPATTTTTSTPMTDAQIRPLIVLRVKALLACLGPGRDADRSRNGDDMHDSGTGRRRQVSTVRECTYTNFLKCQPMTFKGTKGVVGLTQWLENMESVFHISNGIVACQVKFSTCTLQENALTWWNSHVRAVRPDIAYAMPWKTLKKMMTDKYCPRSKIKKLETEMTFPKESDVVEKYVGGLPDIIHRSVKASKPKTMQEVIEFATKLMDKKIPTLAEHQCAPKCNNCKRIGHSARECKTWPAATNNNQRAQGANQRVLTCFECGAQGHLRSDCPKLRNKNQGNQAGNGNADRRHYYVPVHSPGEPTTNTLNVVRVYVSPKQTVLWLRFIDTGCRLEEGKQENLKSEDVGGMLIENLKDLKKSRKEKLEPHADGTLCLMNNQSWLSCYGDLRTLIMHDSYKVKDEHQKPSGLLVQPDIPQWKYDDITMDFVTKLPRTQSGNDTIWVIIDRLTKSAHFLPMRENDPMDKLARLYLKEVVTRHGIPVSIICDHDPRFTDRHFWMVNFRHDPMGTQLDMLAIRRTFGLKCADLFFRPRSETLTGLELIHETTEKIVQIKQRIQAAHDRQKSYVNVRRKPLEFQLGDRVMLKVSPWKGVIRFGKRGKLNPRYIRPFKVLAKVGTVAYRPKLPQQLSRVHSTFHNHEELWRARESSMLKQSRIPIIKVRWNSRRGPEFTWERKASIEKVPAISHKNLTLHKCRILSLADKAHLTGEDCNNPLF</sequence>
<dbReference type="PROSITE" id="PS50994">
    <property type="entry name" value="INTEGRASE"/>
    <property type="match status" value="1"/>
</dbReference>
<evidence type="ECO:0000259" key="3">
    <source>
        <dbReference type="PROSITE" id="PS50158"/>
    </source>
</evidence>
<feature type="region of interest" description="Disordered" evidence="2">
    <location>
        <begin position="1"/>
        <end position="22"/>
    </location>
</feature>
<name>A0ABQ5D6B3_9ASTR</name>
<dbReference type="InterPro" id="IPR036397">
    <property type="entry name" value="RNaseH_sf"/>
</dbReference>
<dbReference type="SUPFAM" id="SSF57756">
    <property type="entry name" value="Retrovirus zinc finger-like domains"/>
    <property type="match status" value="1"/>
</dbReference>
<dbReference type="Gene3D" id="3.30.420.10">
    <property type="entry name" value="Ribonuclease H-like superfamily/Ribonuclease H"/>
    <property type="match status" value="1"/>
</dbReference>
<reference evidence="5" key="1">
    <citation type="journal article" date="2022" name="Int. J. Mol. Sci.">
        <title>Draft Genome of Tanacetum Coccineum: Genomic Comparison of Closely Related Tanacetum-Family Plants.</title>
        <authorList>
            <person name="Yamashiro T."/>
            <person name="Shiraishi A."/>
            <person name="Nakayama K."/>
            <person name="Satake H."/>
        </authorList>
    </citation>
    <scope>NUCLEOTIDE SEQUENCE</scope>
</reference>
<keyword evidence="5" id="KW-0695">RNA-directed DNA polymerase</keyword>
<dbReference type="InterPro" id="IPR012337">
    <property type="entry name" value="RNaseH-like_sf"/>
</dbReference>
<dbReference type="InterPro" id="IPR056924">
    <property type="entry name" value="SH3_Tf2-1"/>
</dbReference>
<dbReference type="GO" id="GO:0003964">
    <property type="term" value="F:RNA-directed DNA polymerase activity"/>
    <property type="evidence" value="ECO:0007669"/>
    <property type="project" value="UniProtKB-KW"/>
</dbReference>
<feature type="compositionally biased region" description="Basic and acidic residues" evidence="2">
    <location>
        <begin position="48"/>
        <end position="62"/>
    </location>
</feature>
<gene>
    <name evidence="5" type="ORF">Tco_0924893</name>
</gene>
<feature type="compositionally biased region" description="Low complexity" evidence="2">
    <location>
        <begin position="9"/>
        <end position="22"/>
    </location>
</feature>
<proteinExistence type="predicted"/>
<keyword evidence="5" id="KW-0548">Nucleotidyltransferase</keyword>
<dbReference type="SUPFAM" id="SSF53098">
    <property type="entry name" value="Ribonuclease H-like"/>
    <property type="match status" value="1"/>
</dbReference>
<dbReference type="PROSITE" id="PS50158">
    <property type="entry name" value="ZF_CCHC"/>
    <property type="match status" value="2"/>
</dbReference>
<dbReference type="EMBL" id="BQNB010014967">
    <property type="protein sequence ID" value="GJT34474.1"/>
    <property type="molecule type" value="Genomic_DNA"/>
</dbReference>
<keyword evidence="1" id="KW-0863">Zinc-finger</keyword>
<dbReference type="InterPro" id="IPR036875">
    <property type="entry name" value="Znf_CCHC_sf"/>
</dbReference>
<evidence type="ECO:0000259" key="4">
    <source>
        <dbReference type="PROSITE" id="PS50994"/>
    </source>
</evidence>
<feature type="domain" description="CCHC-type" evidence="3">
    <location>
        <begin position="232"/>
        <end position="247"/>
    </location>
</feature>
<accession>A0ABQ5D6B3</accession>
<protein>
    <submittedName>
        <fullName evidence="5">Reverse transcriptase domain-containing protein</fullName>
    </submittedName>
</protein>
<dbReference type="Pfam" id="PF00098">
    <property type="entry name" value="zf-CCHC"/>
    <property type="match status" value="2"/>
</dbReference>
<keyword evidence="6" id="KW-1185">Reference proteome</keyword>
<evidence type="ECO:0000256" key="1">
    <source>
        <dbReference type="PROSITE-ProRule" id="PRU00047"/>
    </source>
</evidence>
<dbReference type="InterPro" id="IPR001878">
    <property type="entry name" value="Znf_CCHC"/>
</dbReference>
<evidence type="ECO:0000313" key="6">
    <source>
        <dbReference type="Proteomes" id="UP001151760"/>
    </source>
</evidence>
<dbReference type="Proteomes" id="UP001151760">
    <property type="component" value="Unassembled WGS sequence"/>
</dbReference>
<comment type="caution">
    <text evidence="5">The sequence shown here is derived from an EMBL/GenBank/DDBJ whole genome shotgun (WGS) entry which is preliminary data.</text>
</comment>
<evidence type="ECO:0000313" key="5">
    <source>
        <dbReference type="EMBL" id="GJT34474.1"/>
    </source>
</evidence>
<organism evidence="5 6">
    <name type="scientific">Tanacetum coccineum</name>
    <dbReference type="NCBI Taxonomy" id="301880"/>
    <lineage>
        <taxon>Eukaryota</taxon>
        <taxon>Viridiplantae</taxon>
        <taxon>Streptophyta</taxon>
        <taxon>Embryophyta</taxon>
        <taxon>Tracheophyta</taxon>
        <taxon>Spermatophyta</taxon>
        <taxon>Magnoliopsida</taxon>
        <taxon>eudicotyledons</taxon>
        <taxon>Gunneridae</taxon>
        <taxon>Pentapetalae</taxon>
        <taxon>asterids</taxon>
        <taxon>campanulids</taxon>
        <taxon>Asterales</taxon>
        <taxon>Asteraceae</taxon>
        <taxon>Asteroideae</taxon>
        <taxon>Anthemideae</taxon>
        <taxon>Anthemidinae</taxon>
        <taxon>Tanacetum</taxon>
    </lineage>
</organism>
<dbReference type="SMART" id="SM00343">
    <property type="entry name" value="ZnF_C2HC"/>
    <property type="match status" value="2"/>
</dbReference>
<dbReference type="PANTHER" id="PTHR45835">
    <property type="entry name" value="YALI0A06105P"/>
    <property type="match status" value="1"/>
</dbReference>
<keyword evidence="1" id="KW-0862">Zinc</keyword>
<dbReference type="InterPro" id="IPR001584">
    <property type="entry name" value="Integrase_cat-core"/>
</dbReference>
<feature type="domain" description="CCHC-type" evidence="3">
    <location>
        <begin position="269"/>
        <end position="284"/>
    </location>
</feature>
<dbReference type="PANTHER" id="PTHR45835:SF99">
    <property type="entry name" value="CHROMO DOMAIN-CONTAINING PROTEIN-RELATED"/>
    <property type="match status" value="1"/>
</dbReference>
<reference evidence="5" key="2">
    <citation type="submission" date="2022-01" db="EMBL/GenBank/DDBJ databases">
        <authorList>
            <person name="Yamashiro T."/>
            <person name="Shiraishi A."/>
            <person name="Satake H."/>
            <person name="Nakayama K."/>
        </authorList>
    </citation>
    <scope>NUCLEOTIDE SEQUENCE</scope>
</reference>